<dbReference type="OrthoDB" id="3227921at2759"/>
<feature type="compositionally biased region" description="Basic and acidic residues" evidence="1">
    <location>
        <begin position="94"/>
        <end position="110"/>
    </location>
</feature>
<gene>
    <name evidence="2" type="ORF">FA13DRAFT_497663</name>
</gene>
<dbReference type="AlphaFoldDB" id="A0A4Y7T9G3"/>
<feature type="region of interest" description="Disordered" evidence="1">
    <location>
        <begin position="72"/>
        <end position="110"/>
    </location>
</feature>
<evidence type="ECO:0000313" key="2">
    <source>
        <dbReference type="EMBL" id="TEB30803.1"/>
    </source>
</evidence>
<organism evidence="2 3">
    <name type="scientific">Coprinellus micaceus</name>
    <name type="common">Glistening ink-cap mushroom</name>
    <name type="synonym">Coprinus micaceus</name>
    <dbReference type="NCBI Taxonomy" id="71717"/>
    <lineage>
        <taxon>Eukaryota</taxon>
        <taxon>Fungi</taxon>
        <taxon>Dikarya</taxon>
        <taxon>Basidiomycota</taxon>
        <taxon>Agaricomycotina</taxon>
        <taxon>Agaricomycetes</taxon>
        <taxon>Agaricomycetidae</taxon>
        <taxon>Agaricales</taxon>
        <taxon>Agaricineae</taxon>
        <taxon>Psathyrellaceae</taxon>
        <taxon>Coprinellus</taxon>
    </lineage>
</organism>
<comment type="caution">
    <text evidence="2">The sequence shown here is derived from an EMBL/GenBank/DDBJ whole genome shotgun (WGS) entry which is preliminary data.</text>
</comment>
<dbReference type="EMBL" id="QPFP01000021">
    <property type="protein sequence ID" value="TEB30803.1"/>
    <property type="molecule type" value="Genomic_DNA"/>
</dbReference>
<feature type="compositionally biased region" description="Polar residues" evidence="1">
    <location>
        <begin position="73"/>
        <end position="86"/>
    </location>
</feature>
<name>A0A4Y7T9G3_COPMI</name>
<accession>A0A4Y7T9G3</accession>
<sequence>MLLGTTLGRAISRAKPNSPFGFLHNVKPLQRQMVEECDEKYPALREDIRRFEKERGVFAYLLDTLIDFDTLRNRNPQTRTSGTSGATIIASPNGHDRREEKDLDNSKMHA</sequence>
<protein>
    <submittedName>
        <fullName evidence="2">Uncharacterized protein</fullName>
    </submittedName>
</protein>
<proteinExistence type="predicted"/>
<evidence type="ECO:0000313" key="3">
    <source>
        <dbReference type="Proteomes" id="UP000298030"/>
    </source>
</evidence>
<reference evidence="2 3" key="1">
    <citation type="journal article" date="2019" name="Nat. Ecol. Evol.">
        <title>Megaphylogeny resolves global patterns of mushroom evolution.</title>
        <authorList>
            <person name="Varga T."/>
            <person name="Krizsan K."/>
            <person name="Foldi C."/>
            <person name="Dima B."/>
            <person name="Sanchez-Garcia M."/>
            <person name="Sanchez-Ramirez S."/>
            <person name="Szollosi G.J."/>
            <person name="Szarkandi J.G."/>
            <person name="Papp V."/>
            <person name="Albert L."/>
            <person name="Andreopoulos W."/>
            <person name="Angelini C."/>
            <person name="Antonin V."/>
            <person name="Barry K.W."/>
            <person name="Bougher N.L."/>
            <person name="Buchanan P."/>
            <person name="Buyck B."/>
            <person name="Bense V."/>
            <person name="Catcheside P."/>
            <person name="Chovatia M."/>
            <person name="Cooper J."/>
            <person name="Damon W."/>
            <person name="Desjardin D."/>
            <person name="Finy P."/>
            <person name="Geml J."/>
            <person name="Haridas S."/>
            <person name="Hughes K."/>
            <person name="Justo A."/>
            <person name="Karasinski D."/>
            <person name="Kautmanova I."/>
            <person name="Kiss B."/>
            <person name="Kocsube S."/>
            <person name="Kotiranta H."/>
            <person name="LaButti K.M."/>
            <person name="Lechner B.E."/>
            <person name="Liimatainen K."/>
            <person name="Lipzen A."/>
            <person name="Lukacs Z."/>
            <person name="Mihaltcheva S."/>
            <person name="Morgado L.N."/>
            <person name="Niskanen T."/>
            <person name="Noordeloos M.E."/>
            <person name="Ohm R.A."/>
            <person name="Ortiz-Santana B."/>
            <person name="Ovrebo C."/>
            <person name="Racz N."/>
            <person name="Riley R."/>
            <person name="Savchenko A."/>
            <person name="Shiryaev A."/>
            <person name="Soop K."/>
            <person name="Spirin V."/>
            <person name="Szebenyi C."/>
            <person name="Tomsovsky M."/>
            <person name="Tulloss R.E."/>
            <person name="Uehling J."/>
            <person name="Grigoriev I.V."/>
            <person name="Vagvolgyi C."/>
            <person name="Papp T."/>
            <person name="Martin F.M."/>
            <person name="Miettinen O."/>
            <person name="Hibbett D.S."/>
            <person name="Nagy L.G."/>
        </authorList>
    </citation>
    <scope>NUCLEOTIDE SEQUENCE [LARGE SCALE GENOMIC DNA]</scope>
    <source>
        <strain evidence="2 3">FP101781</strain>
    </source>
</reference>
<evidence type="ECO:0000256" key="1">
    <source>
        <dbReference type="SAM" id="MobiDB-lite"/>
    </source>
</evidence>
<dbReference type="Proteomes" id="UP000298030">
    <property type="component" value="Unassembled WGS sequence"/>
</dbReference>
<keyword evidence="3" id="KW-1185">Reference proteome</keyword>